<dbReference type="Pfam" id="PF11361">
    <property type="entry name" value="DUF3159"/>
    <property type="match status" value="1"/>
</dbReference>
<proteinExistence type="predicted"/>
<protein>
    <submittedName>
        <fullName evidence="3">DUF3159 domain-containing protein</fullName>
    </submittedName>
</protein>
<feature type="compositionally biased region" description="Polar residues" evidence="1">
    <location>
        <begin position="241"/>
        <end position="252"/>
    </location>
</feature>
<name>A0A921FQ30_9MICC</name>
<dbReference type="RefSeq" id="WP_303908174.1">
    <property type="nucleotide sequence ID" value="NZ_DYXC01000146.1"/>
</dbReference>
<feature type="transmembrane region" description="Helical" evidence="2">
    <location>
        <begin position="179"/>
        <end position="200"/>
    </location>
</feature>
<sequence>MYNEPETSTVMDNAEHEPINNKEPLEQVAKKLAGRTAVTRVGELDLLASVGGIRGIAEAIVPALVFLISFIITTDVWTSALFAVGLAALASLMRLLQRQPLTQALAGVLGVAVSAAVALLQDDARGYYVIGFYISAAYGAVFALSMAVKWPIMGLIYGWVRGEGIGWQKNLLRRRKYQIATALMVLVFGARLLVQLPMYWADDVVALGTARLVMGVPLYALVLWFGWLVSKPAKDRHMTRDQFSSDTNTPGESGTEPRI</sequence>
<feature type="compositionally biased region" description="Basic and acidic residues" evidence="1">
    <location>
        <begin position="13"/>
        <end position="22"/>
    </location>
</feature>
<reference evidence="3" key="2">
    <citation type="submission" date="2021-09" db="EMBL/GenBank/DDBJ databases">
        <authorList>
            <person name="Gilroy R."/>
        </authorList>
    </citation>
    <scope>NUCLEOTIDE SEQUENCE</scope>
    <source>
        <strain evidence="3">ChiHjej13B12-14962</strain>
    </source>
</reference>
<feature type="transmembrane region" description="Helical" evidence="2">
    <location>
        <begin position="212"/>
        <end position="230"/>
    </location>
</feature>
<keyword evidence="2" id="KW-0472">Membrane</keyword>
<evidence type="ECO:0000256" key="2">
    <source>
        <dbReference type="SAM" id="Phobius"/>
    </source>
</evidence>
<keyword evidence="2" id="KW-0812">Transmembrane</keyword>
<feature type="region of interest" description="Disordered" evidence="1">
    <location>
        <begin position="1"/>
        <end position="22"/>
    </location>
</feature>
<dbReference type="Proteomes" id="UP000703315">
    <property type="component" value="Unassembled WGS sequence"/>
</dbReference>
<feature type="transmembrane region" description="Helical" evidence="2">
    <location>
        <begin position="64"/>
        <end position="89"/>
    </location>
</feature>
<evidence type="ECO:0000256" key="1">
    <source>
        <dbReference type="SAM" id="MobiDB-lite"/>
    </source>
</evidence>
<accession>A0A921FQ30</accession>
<dbReference type="EMBL" id="DYXC01000146">
    <property type="protein sequence ID" value="HJF15659.1"/>
    <property type="molecule type" value="Genomic_DNA"/>
</dbReference>
<keyword evidence="2" id="KW-1133">Transmembrane helix</keyword>
<evidence type="ECO:0000313" key="4">
    <source>
        <dbReference type="Proteomes" id="UP000703315"/>
    </source>
</evidence>
<feature type="compositionally biased region" description="Polar residues" evidence="1">
    <location>
        <begin position="1"/>
        <end position="11"/>
    </location>
</feature>
<gene>
    <name evidence="3" type="ORF">K8V32_12850</name>
</gene>
<feature type="transmembrane region" description="Helical" evidence="2">
    <location>
        <begin position="101"/>
        <end position="120"/>
    </location>
</feature>
<evidence type="ECO:0000313" key="3">
    <source>
        <dbReference type="EMBL" id="HJF15659.1"/>
    </source>
</evidence>
<feature type="transmembrane region" description="Helical" evidence="2">
    <location>
        <begin position="126"/>
        <end position="148"/>
    </location>
</feature>
<feature type="region of interest" description="Disordered" evidence="1">
    <location>
        <begin position="239"/>
        <end position="259"/>
    </location>
</feature>
<reference evidence="3" key="1">
    <citation type="journal article" date="2021" name="PeerJ">
        <title>Extensive microbial diversity within the chicken gut microbiome revealed by metagenomics and culture.</title>
        <authorList>
            <person name="Gilroy R."/>
            <person name="Ravi A."/>
            <person name="Getino M."/>
            <person name="Pursley I."/>
            <person name="Horton D.L."/>
            <person name="Alikhan N.F."/>
            <person name="Baker D."/>
            <person name="Gharbi K."/>
            <person name="Hall N."/>
            <person name="Watson M."/>
            <person name="Adriaenssens E.M."/>
            <person name="Foster-Nyarko E."/>
            <person name="Jarju S."/>
            <person name="Secka A."/>
            <person name="Antonio M."/>
            <person name="Oren A."/>
            <person name="Chaudhuri R.R."/>
            <person name="La Ragione R."/>
            <person name="Hildebrand F."/>
            <person name="Pallen M.J."/>
        </authorList>
    </citation>
    <scope>NUCLEOTIDE SEQUENCE</scope>
    <source>
        <strain evidence="3">ChiHjej13B12-14962</strain>
    </source>
</reference>
<dbReference type="InterPro" id="IPR016566">
    <property type="entry name" value="UCP010219"/>
</dbReference>
<dbReference type="AlphaFoldDB" id="A0A921FQ30"/>
<organism evidence="3 4">
    <name type="scientific">Enteractinococcus helveticum</name>
    <dbReference type="NCBI Taxonomy" id="1837282"/>
    <lineage>
        <taxon>Bacteria</taxon>
        <taxon>Bacillati</taxon>
        <taxon>Actinomycetota</taxon>
        <taxon>Actinomycetes</taxon>
        <taxon>Micrococcales</taxon>
        <taxon>Micrococcaceae</taxon>
    </lineage>
</organism>
<dbReference type="PIRSF" id="PIRSF010219">
    <property type="entry name" value="UCP010219"/>
    <property type="match status" value="1"/>
</dbReference>
<comment type="caution">
    <text evidence="3">The sequence shown here is derived from an EMBL/GenBank/DDBJ whole genome shotgun (WGS) entry which is preliminary data.</text>
</comment>